<gene>
    <name evidence="2" type="ORF">GCM10022255_051660</name>
</gene>
<feature type="domain" description="RCK C-terminal" evidence="1">
    <location>
        <begin position="80"/>
        <end position="164"/>
    </location>
</feature>
<name>A0ABP8DCY4_9ACTN</name>
<protein>
    <recommendedName>
        <fullName evidence="1">RCK C-terminal domain-containing protein</fullName>
    </recommendedName>
</protein>
<organism evidence="2 3">
    <name type="scientific">Dactylosporangium darangshiense</name>
    <dbReference type="NCBI Taxonomy" id="579108"/>
    <lineage>
        <taxon>Bacteria</taxon>
        <taxon>Bacillati</taxon>
        <taxon>Actinomycetota</taxon>
        <taxon>Actinomycetes</taxon>
        <taxon>Micromonosporales</taxon>
        <taxon>Micromonosporaceae</taxon>
        <taxon>Dactylosporangium</taxon>
    </lineage>
</organism>
<keyword evidence="3" id="KW-1185">Reference proteome</keyword>
<dbReference type="Pfam" id="PF02080">
    <property type="entry name" value="TrkA_C"/>
    <property type="match status" value="1"/>
</dbReference>
<dbReference type="InterPro" id="IPR058776">
    <property type="entry name" value="KhtT-like_N"/>
</dbReference>
<evidence type="ECO:0000313" key="3">
    <source>
        <dbReference type="Proteomes" id="UP001500620"/>
    </source>
</evidence>
<reference evidence="3" key="1">
    <citation type="journal article" date="2019" name="Int. J. Syst. Evol. Microbiol.">
        <title>The Global Catalogue of Microorganisms (GCM) 10K type strain sequencing project: providing services to taxonomists for standard genome sequencing and annotation.</title>
        <authorList>
            <consortium name="The Broad Institute Genomics Platform"/>
            <consortium name="The Broad Institute Genome Sequencing Center for Infectious Disease"/>
            <person name="Wu L."/>
            <person name="Ma J."/>
        </authorList>
    </citation>
    <scope>NUCLEOTIDE SEQUENCE [LARGE SCALE GENOMIC DNA]</scope>
    <source>
        <strain evidence="3">JCM 17441</strain>
    </source>
</reference>
<evidence type="ECO:0000313" key="2">
    <source>
        <dbReference type="EMBL" id="GAA4252924.1"/>
    </source>
</evidence>
<accession>A0ABP8DCY4</accession>
<sequence>MTAEGDIMRTDHHPLPGVGTLHLLHAADGHHVGILQHADERRELVVYDPADPDTRQTGVLLTAEEARVLAGVLGVDGPTVHCARLDRYADRVAVLQVLIGAVPSAAGRSPADAAVDGAVVAAVVREDEVIAPPDRRLRLRPGDVVVVVGRPDAALEMIDHLTAA</sequence>
<dbReference type="SUPFAM" id="SSF116726">
    <property type="entry name" value="TrkA C-terminal domain-like"/>
    <property type="match status" value="1"/>
</dbReference>
<proteinExistence type="predicted"/>
<comment type="caution">
    <text evidence="2">The sequence shown here is derived from an EMBL/GenBank/DDBJ whole genome shotgun (WGS) entry which is preliminary data.</text>
</comment>
<dbReference type="Pfam" id="PF25991">
    <property type="entry name" value="KhtT_N"/>
    <property type="match status" value="1"/>
</dbReference>
<dbReference type="Proteomes" id="UP001500620">
    <property type="component" value="Unassembled WGS sequence"/>
</dbReference>
<dbReference type="InterPro" id="IPR006037">
    <property type="entry name" value="RCK_C"/>
</dbReference>
<dbReference type="Gene3D" id="3.30.70.1450">
    <property type="entry name" value="Regulator of K+ conductance, C-terminal domain"/>
    <property type="match status" value="1"/>
</dbReference>
<dbReference type="InterPro" id="IPR036721">
    <property type="entry name" value="RCK_C_sf"/>
</dbReference>
<dbReference type="EMBL" id="BAABAT010000014">
    <property type="protein sequence ID" value="GAA4252924.1"/>
    <property type="molecule type" value="Genomic_DNA"/>
</dbReference>
<evidence type="ECO:0000259" key="1">
    <source>
        <dbReference type="PROSITE" id="PS51202"/>
    </source>
</evidence>
<dbReference type="PROSITE" id="PS51202">
    <property type="entry name" value="RCK_C"/>
    <property type="match status" value="1"/>
</dbReference>